<gene>
    <name evidence="1" type="ORF">CPELLU_LOCUS10881</name>
</gene>
<keyword evidence="2" id="KW-1185">Reference proteome</keyword>
<dbReference type="AlphaFoldDB" id="A0A9N9EJQ9"/>
<evidence type="ECO:0000313" key="2">
    <source>
        <dbReference type="Proteomes" id="UP000789759"/>
    </source>
</evidence>
<proteinExistence type="predicted"/>
<reference evidence="1" key="1">
    <citation type="submission" date="2021-06" db="EMBL/GenBank/DDBJ databases">
        <authorList>
            <person name="Kallberg Y."/>
            <person name="Tangrot J."/>
            <person name="Rosling A."/>
        </authorList>
    </citation>
    <scope>NUCLEOTIDE SEQUENCE</scope>
    <source>
        <strain evidence="1">FL966</strain>
    </source>
</reference>
<dbReference type="Proteomes" id="UP000789759">
    <property type="component" value="Unassembled WGS sequence"/>
</dbReference>
<name>A0A9N9EJQ9_9GLOM</name>
<organism evidence="1 2">
    <name type="scientific">Cetraspora pellucida</name>
    <dbReference type="NCBI Taxonomy" id="1433469"/>
    <lineage>
        <taxon>Eukaryota</taxon>
        <taxon>Fungi</taxon>
        <taxon>Fungi incertae sedis</taxon>
        <taxon>Mucoromycota</taxon>
        <taxon>Glomeromycotina</taxon>
        <taxon>Glomeromycetes</taxon>
        <taxon>Diversisporales</taxon>
        <taxon>Gigasporaceae</taxon>
        <taxon>Cetraspora</taxon>
    </lineage>
</organism>
<accession>A0A9N9EJQ9</accession>
<dbReference type="OrthoDB" id="2432695at2759"/>
<comment type="caution">
    <text evidence="1">The sequence shown here is derived from an EMBL/GenBank/DDBJ whole genome shotgun (WGS) entry which is preliminary data.</text>
</comment>
<protein>
    <submittedName>
        <fullName evidence="1">24664_t:CDS:1</fullName>
    </submittedName>
</protein>
<evidence type="ECO:0000313" key="1">
    <source>
        <dbReference type="EMBL" id="CAG8682626.1"/>
    </source>
</evidence>
<dbReference type="EMBL" id="CAJVQA010009236">
    <property type="protein sequence ID" value="CAG8682626.1"/>
    <property type="molecule type" value="Genomic_DNA"/>
</dbReference>
<sequence length="194" mass="22245">MGVDIAKAIEECFRSTGIISKIIAIMHDNASANDKFLQEFSDSLFQTSISFDATQQSVQSTIEMSKQKYPTLSMAISFYYLLIEMLKKAIEKKDTPQWLIKECEAAMANLLDYCKKTNMLGLAAVILDSCLKLNIINKYETEYAPFQDTTHTIRELSEKNILSCIYKRLHFEQRSELESYLFVPSVYSNTNILE</sequence>